<keyword evidence="2 5" id="KW-0812">Transmembrane</keyword>
<feature type="transmembrane region" description="Helical" evidence="5">
    <location>
        <begin position="453"/>
        <end position="474"/>
    </location>
</feature>
<evidence type="ECO:0000313" key="7">
    <source>
        <dbReference type="EMBL" id="RIH63588.1"/>
    </source>
</evidence>
<evidence type="ECO:0000313" key="8">
    <source>
        <dbReference type="Proteomes" id="UP000266441"/>
    </source>
</evidence>
<evidence type="ECO:0000256" key="5">
    <source>
        <dbReference type="SAM" id="Phobius"/>
    </source>
</evidence>
<dbReference type="EMBL" id="QWET01000018">
    <property type="protein sequence ID" value="RIH63588.1"/>
    <property type="molecule type" value="Genomic_DNA"/>
</dbReference>
<keyword evidence="4 5" id="KW-0472">Membrane</keyword>
<keyword evidence="8" id="KW-1185">Reference proteome</keyword>
<dbReference type="Pfam" id="PF04932">
    <property type="entry name" value="Wzy_C"/>
    <property type="match status" value="1"/>
</dbReference>
<feature type="domain" description="O-antigen ligase-related" evidence="6">
    <location>
        <begin position="367"/>
        <end position="464"/>
    </location>
</feature>
<evidence type="ECO:0000256" key="2">
    <source>
        <dbReference type="ARBA" id="ARBA00022692"/>
    </source>
</evidence>
<dbReference type="Proteomes" id="UP000266441">
    <property type="component" value="Unassembled WGS sequence"/>
</dbReference>
<dbReference type="GO" id="GO:0016020">
    <property type="term" value="C:membrane"/>
    <property type="evidence" value="ECO:0007669"/>
    <property type="project" value="UniProtKB-SubCell"/>
</dbReference>
<reference evidence="7 8" key="1">
    <citation type="journal article" date="2015" name="Int. J. Syst. Evol. Microbiol.">
        <title>Mariniphaga sediminis sp. nov., isolated from coastal sediment.</title>
        <authorList>
            <person name="Wang F.Q."/>
            <person name="Shen Q.Y."/>
            <person name="Chen G.J."/>
            <person name="Du Z.J."/>
        </authorList>
    </citation>
    <scope>NUCLEOTIDE SEQUENCE [LARGE SCALE GENOMIC DNA]</scope>
    <source>
        <strain evidence="7 8">SY21</strain>
    </source>
</reference>
<dbReference type="PANTHER" id="PTHR37422">
    <property type="entry name" value="TEICHURONIC ACID BIOSYNTHESIS PROTEIN TUAE"/>
    <property type="match status" value="1"/>
</dbReference>
<evidence type="ECO:0000256" key="4">
    <source>
        <dbReference type="ARBA" id="ARBA00023136"/>
    </source>
</evidence>
<dbReference type="AlphaFoldDB" id="A0A399CX99"/>
<dbReference type="PANTHER" id="PTHR37422:SF13">
    <property type="entry name" value="LIPOPOLYSACCHARIDE BIOSYNTHESIS PROTEIN PA4999-RELATED"/>
    <property type="match status" value="1"/>
</dbReference>
<feature type="transmembrane region" description="Helical" evidence="5">
    <location>
        <begin position="159"/>
        <end position="175"/>
    </location>
</feature>
<comment type="subcellular location">
    <subcellularLocation>
        <location evidence="1">Membrane</location>
        <topology evidence="1">Multi-pass membrane protein</topology>
    </subcellularLocation>
</comment>
<comment type="caution">
    <text evidence="7">The sequence shown here is derived from an EMBL/GenBank/DDBJ whole genome shotgun (WGS) entry which is preliminary data.</text>
</comment>
<organism evidence="7 8">
    <name type="scientific">Mariniphaga sediminis</name>
    <dbReference type="NCBI Taxonomy" id="1628158"/>
    <lineage>
        <taxon>Bacteria</taxon>
        <taxon>Pseudomonadati</taxon>
        <taxon>Bacteroidota</taxon>
        <taxon>Bacteroidia</taxon>
        <taxon>Marinilabiliales</taxon>
        <taxon>Prolixibacteraceae</taxon>
        <taxon>Mariniphaga</taxon>
    </lineage>
</organism>
<feature type="transmembrane region" description="Helical" evidence="5">
    <location>
        <begin position="86"/>
        <end position="106"/>
    </location>
</feature>
<dbReference type="OrthoDB" id="1093278at2"/>
<feature type="transmembrane region" description="Helical" evidence="5">
    <location>
        <begin position="206"/>
        <end position="225"/>
    </location>
</feature>
<feature type="transmembrane region" description="Helical" evidence="5">
    <location>
        <begin position="63"/>
        <end position="80"/>
    </location>
</feature>
<feature type="transmembrane region" description="Helical" evidence="5">
    <location>
        <begin position="16"/>
        <end position="43"/>
    </location>
</feature>
<feature type="transmembrane region" description="Helical" evidence="5">
    <location>
        <begin position="481"/>
        <end position="497"/>
    </location>
</feature>
<feature type="transmembrane region" description="Helical" evidence="5">
    <location>
        <begin position="503"/>
        <end position="522"/>
    </location>
</feature>
<evidence type="ECO:0000256" key="1">
    <source>
        <dbReference type="ARBA" id="ARBA00004141"/>
    </source>
</evidence>
<evidence type="ECO:0000256" key="3">
    <source>
        <dbReference type="ARBA" id="ARBA00022989"/>
    </source>
</evidence>
<evidence type="ECO:0000259" key="6">
    <source>
        <dbReference type="Pfam" id="PF04932"/>
    </source>
</evidence>
<feature type="transmembrane region" description="Helical" evidence="5">
    <location>
        <begin position="237"/>
        <end position="255"/>
    </location>
</feature>
<proteinExistence type="predicted"/>
<feature type="transmembrane region" description="Helical" evidence="5">
    <location>
        <begin position="182"/>
        <end position="200"/>
    </location>
</feature>
<dbReference type="InterPro" id="IPR051533">
    <property type="entry name" value="WaaL-like"/>
</dbReference>
<gene>
    <name evidence="7" type="ORF">D1164_18550</name>
</gene>
<feature type="transmembrane region" description="Helical" evidence="5">
    <location>
        <begin position="118"/>
        <end position="139"/>
    </location>
</feature>
<name>A0A399CX99_9BACT</name>
<sequence>MDKKEELLNSWRENTFFSLLILAVGVFPFSEALVSISVGLLLFQALALRSWFHPTAKKRSRKIILLPFSVFAIYLLGTLFTKDFSFALYELKKVIFWIVVPLAVFLSPKLSERKLYTVFFVFILSVTVSGLFFTGKLILHDYFQLNGFRNISFVSHIRFSFQVALSLILLVWILISRKYAEFKISVSVIIVLILWLFYFLLLLKSLLGIVSFFGTLGFSLVFYAITIKNARWKTMLAVAFLLMVFVPSFFVGNVLNDFYDFKEVNPDTLDKQTISGNDYTHDLDDKFRENGYLLNVYMCDVELRQEWNKRSEIKYDDILNGYPLSSVLTRYLTSLGYRKDSVGVSKLTAEDIGLIEEGVTNWKFHNRFFSIYPRIYETVWELDYYLRTGDPNNKSLAQRIEFVKATLILIKESPWVGIGTGNWILKYDEVYDKMETKLIKEKRGPSHNQYLNYIMKFGILGFAWILFVLLFPVFRLGHKRNFIFILFLIFMAFANLGDANMETHMGLSFFSFFYYLFLWNSTDEMKKSILKK</sequence>
<keyword evidence="3 5" id="KW-1133">Transmembrane helix</keyword>
<dbReference type="RefSeq" id="WP_119351399.1">
    <property type="nucleotide sequence ID" value="NZ_QWET01000018.1"/>
</dbReference>
<accession>A0A399CX99</accession>
<protein>
    <recommendedName>
        <fullName evidence="6">O-antigen ligase-related domain-containing protein</fullName>
    </recommendedName>
</protein>
<dbReference type="InterPro" id="IPR007016">
    <property type="entry name" value="O-antigen_ligase-rel_domated"/>
</dbReference>